<dbReference type="OrthoDB" id="9806027at2"/>
<dbReference type="EMBL" id="BMHB01000001">
    <property type="protein sequence ID" value="GGI14857.1"/>
    <property type="molecule type" value="Genomic_DNA"/>
</dbReference>
<dbReference type="NCBIfam" id="TIGR00099">
    <property type="entry name" value="Cof-subfamily"/>
    <property type="match status" value="1"/>
</dbReference>
<evidence type="ECO:0000313" key="2">
    <source>
        <dbReference type="Proteomes" id="UP000626244"/>
    </source>
</evidence>
<sequence length="288" mass="32465">MKLIALDLDGTTLNSNKEMTEETIRAIKRAQQQGHIVMALSGRPSFSINMELAKYGLECPVGGNNGTELYVDGKLVELTTLNLSQSQRIVNELEKEKMPYKISTDKRTFAHKDWLERFEKVVASGSVPKAHFEHKDYKMFTTPPHVYGQPFFDQPDEIVNKDSTVVKFLIIALDPEQRKRMQKKLGTIEELYVTSSSPFNIELMHLNGHKGNGLKSMARYFNIPLEETVAIGDERNDIPMFNVAGLSIAMGNAEEEVQQHCDIVTLTNDENGVAHAIEKYILNDSYVG</sequence>
<dbReference type="PANTHER" id="PTHR10000:SF55">
    <property type="entry name" value="5-AMINO-6-(5-PHOSPHO-D-RIBITYLAMINO)URACIL PHOSPHATASE YCSE"/>
    <property type="match status" value="1"/>
</dbReference>
<dbReference type="GO" id="GO:0000287">
    <property type="term" value="F:magnesium ion binding"/>
    <property type="evidence" value="ECO:0007669"/>
    <property type="project" value="TreeGrafter"/>
</dbReference>
<dbReference type="InterPro" id="IPR006379">
    <property type="entry name" value="HAD-SF_hydro_IIB"/>
</dbReference>
<dbReference type="PANTHER" id="PTHR10000">
    <property type="entry name" value="PHOSPHOSERINE PHOSPHATASE"/>
    <property type="match status" value="1"/>
</dbReference>
<dbReference type="NCBIfam" id="TIGR01484">
    <property type="entry name" value="HAD-SF-IIB"/>
    <property type="match status" value="1"/>
</dbReference>
<dbReference type="RefSeq" id="WP_158093255.1">
    <property type="nucleotide sequence ID" value="NZ_BMHB01000001.1"/>
</dbReference>
<name>A0A8J3EZ28_9BACI</name>
<dbReference type="GO" id="GO:0016791">
    <property type="term" value="F:phosphatase activity"/>
    <property type="evidence" value="ECO:0007669"/>
    <property type="project" value="TreeGrafter"/>
</dbReference>
<protein>
    <submittedName>
        <fullName evidence="1">Haloacid dehalogenase</fullName>
    </submittedName>
</protein>
<evidence type="ECO:0000313" key="1">
    <source>
        <dbReference type="EMBL" id="GGI14857.1"/>
    </source>
</evidence>
<dbReference type="Gene3D" id="3.30.1240.10">
    <property type="match status" value="1"/>
</dbReference>
<accession>A0A8J3EZ28</accession>
<dbReference type="SFLD" id="SFLDS00003">
    <property type="entry name" value="Haloacid_Dehalogenase"/>
    <property type="match status" value="1"/>
</dbReference>
<dbReference type="InterPro" id="IPR000150">
    <property type="entry name" value="Cof"/>
</dbReference>
<comment type="caution">
    <text evidence="1">The sequence shown here is derived from an EMBL/GenBank/DDBJ whole genome shotgun (WGS) entry which is preliminary data.</text>
</comment>
<keyword evidence="2" id="KW-1185">Reference proteome</keyword>
<dbReference type="CDD" id="cd07516">
    <property type="entry name" value="HAD_Pase"/>
    <property type="match status" value="1"/>
</dbReference>
<dbReference type="Pfam" id="PF08282">
    <property type="entry name" value="Hydrolase_3"/>
    <property type="match status" value="1"/>
</dbReference>
<organism evidence="1 2">
    <name type="scientific">Gottfriedia solisilvae</name>
    <dbReference type="NCBI Taxonomy" id="1516104"/>
    <lineage>
        <taxon>Bacteria</taxon>
        <taxon>Bacillati</taxon>
        <taxon>Bacillota</taxon>
        <taxon>Bacilli</taxon>
        <taxon>Bacillales</taxon>
        <taxon>Bacillaceae</taxon>
        <taxon>Gottfriedia</taxon>
    </lineage>
</organism>
<dbReference type="SFLD" id="SFLDG01140">
    <property type="entry name" value="C2.B:_Phosphomannomutase_and_P"/>
    <property type="match status" value="1"/>
</dbReference>
<dbReference type="AlphaFoldDB" id="A0A8J3EZ28"/>
<dbReference type="SUPFAM" id="SSF56784">
    <property type="entry name" value="HAD-like"/>
    <property type="match status" value="1"/>
</dbReference>
<dbReference type="Proteomes" id="UP000626244">
    <property type="component" value="Unassembled WGS sequence"/>
</dbReference>
<dbReference type="InterPro" id="IPR036412">
    <property type="entry name" value="HAD-like_sf"/>
</dbReference>
<reference evidence="2" key="1">
    <citation type="journal article" date="2019" name="Int. J. Syst. Evol. Microbiol.">
        <title>The Global Catalogue of Microorganisms (GCM) 10K type strain sequencing project: providing services to taxonomists for standard genome sequencing and annotation.</title>
        <authorList>
            <consortium name="The Broad Institute Genomics Platform"/>
            <consortium name="The Broad Institute Genome Sequencing Center for Infectious Disease"/>
            <person name="Wu L."/>
            <person name="Ma J."/>
        </authorList>
    </citation>
    <scope>NUCLEOTIDE SEQUENCE [LARGE SCALE GENOMIC DNA]</scope>
    <source>
        <strain evidence="2">CGMCC 1.14993</strain>
    </source>
</reference>
<gene>
    <name evidence="1" type="ORF">GCM10007380_25050</name>
</gene>
<dbReference type="SFLD" id="SFLDG01144">
    <property type="entry name" value="C2.B.4:_PGP_Like"/>
    <property type="match status" value="1"/>
</dbReference>
<dbReference type="Gene3D" id="3.40.50.1000">
    <property type="entry name" value="HAD superfamily/HAD-like"/>
    <property type="match status" value="1"/>
</dbReference>
<dbReference type="GO" id="GO:0005829">
    <property type="term" value="C:cytosol"/>
    <property type="evidence" value="ECO:0007669"/>
    <property type="project" value="TreeGrafter"/>
</dbReference>
<dbReference type="InterPro" id="IPR023214">
    <property type="entry name" value="HAD_sf"/>
</dbReference>
<proteinExistence type="predicted"/>